<dbReference type="Pfam" id="PF06949">
    <property type="entry name" value="DUF1292"/>
    <property type="match status" value="1"/>
</dbReference>
<evidence type="ECO:0000256" key="1">
    <source>
        <dbReference type="ARBA" id="ARBA00008439"/>
    </source>
</evidence>
<name>A0A6B3TSY8_9BACI</name>
<sequence>MAHEHVHEEEQYITLINENGDEELFEILFTFDSEEFDKSYVLCYPVGDVDDEEEVMVHAYAYTPTEDGSIGELEPVMTDEEWDIIEEVYNTFTMDEEEEE</sequence>
<protein>
    <recommendedName>
        <fullName evidence="2">UPF0473 protein G4Z05_12000</fullName>
    </recommendedName>
</protein>
<dbReference type="HAMAP" id="MF_01448">
    <property type="entry name" value="UPF0473"/>
    <property type="match status" value="1"/>
</dbReference>
<dbReference type="AlphaFoldDB" id="A0A6B3TSY8"/>
<keyword evidence="4" id="KW-1185">Reference proteome</keyword>
<proteinExistence type="inferred from homology"/>
<organism evidence="3 4">
    <name type="scientific">Neobacillus thermocopriae</name>
    <dbReference type="NCBI Taxonomy" id="1215031"/>
    <lineage>
        <taxon>Bacteria</taxon>
        <taxon>Bacillati</taxon>
        <taxon>Bacillota</taxon>
        <taxon>Bacilli</taxon>
        <taxon>Bacillales</taxon>
        <taxon>Bacillaceae</taxon>
        <taxon>Neobacillus</taxon>
    </lineage>
</organism>
<dbReference type="NCBIfam" id="NF010217">
    <property type="entry name" value="PRK13678.1-4"/>
    <property type="match status" value="1"/>
</dbReference>
<dbReference type="EMBL" id="JAAIUV010000019">
    <property type="protein sequence ID" value="NEX79580.1"/>
    <property type="molecule type" value="Genomic_DNA"/>
</dbReference>
<evidence type="ECO:0000256" key="2">
    <source>
        <dbReference type="HAMAP-Rule" id="MF_01448"/>
    </source>
</evidence>
<dbReference type="RefSeq" id="WP_038536359.1">
    <property type="nucleotide sequence ID" value="NZ_JAAIUV010000019.1"/>
</dbReference>
<comment type="similarity">
    <text evidence="1 2">Belongs to the UPF0473 family.</text>
</comment>
<reference evidence="3" key="1">
    <citation type="submission" date="2020-02" db="EMBL/GenBank/DDBJ databases">
        <title>Bacillus sedimentmangrovi sp. nov., isolated from sediment of the mangrove ecosystem.</title>
        <authorList>
            <person name="Liu G."/>
        </authorList>
    </citation>
    <scope>NUCLEOTIDE SEQUENCE [LARGE SCALE GENOMIC DNA]</scope>
    <source>
        <strain evidence="3">SgZ-7</strain>
    </source>
</reference>
<evidence type="ECO:0000313" key="4">
    <source>
        <dbReference type="Proteomes" id="UP000481621"/>
    </source>
</evidence>
<evidence type="ECO:0000313" key="3">
    <source>
        <dbReference type="EMBL" id="NEX79580.1"/>
    </source>
</evidence>
<dbReference type="InterPro" id="IPR009711">
    <property type="entry name" value="UPF0473"/>
</dbReference>
<gene>
    <name evidence="3" type="ORF">G4Z05_12000</name>
</gene>
<dbReference type="PANTHER" id="PTHR40066">
    <property type="entry name" value="UPF0473 PROTEIN CBO2561/CLC_2432"/>
    <property type="match status" value="1"/>
</dbReference>
<dbReference type="Proteomes" id="UP000481621">
    <property type="component" value="Unassembled WGS sequence"/>
</dbReference>
<accession>A0A6B3TSY8</accession>
<dbReference type="PANTHER" id="PTHR40066:SF1">
    <property type="entry name" value="UPF0473 PROTEIN CBO2561_CLC_2432"/>
    <property type="match status" value="1"/>
</dbReference>
<dbReference type="NCBIfam" id="NF010215">
    <property type="entry name" value="PRK13678.1-2"/>
    <property type="match status" value="1"/>
</dbReference>
<comment type="caution">
    <text evidence="3">The sequence shown here is derived from an EMBL/GenBank/DDBJ whole genome shotgun (WGS) entry which is preliminary data.</text>
</comment>